<dbReference type="RefSeq" id="XP_023462544.1">
    <property type="nucleotide sequence ID" value="XM_023612033.1"/>
</dbReference>
<proteinExistence type="predicted"/>
<accession>A0A2G4SKD0</accession>
<evidence type="ECO:0000313" key="2">
    <source>
        <dbReference type="Proteomes" id="UP000242254"/>
    </source>
</evidence>
<reference evidence="1 2" key="1">
    <citation type="journal article" date="2016" name="Proc. Natl. Acad. Sci. U.S.A.">
        <title>Lipid metabolic changes in an early divergent fungus govern the establishment of a mutualistic symbiosis with endobacteria.</title>
        <authorList>
            <person name="Lastovetsky O.A."/>
            <person name="Gaspar M.L."/>
            <person name="Mondo S.J."/>
            <person name="LaButti K.M."/>
            <person name="Sandor L."/>
            <person name="Grigoriev I.V."/>
            <person name="Henry S.A."/>
            <person name="Pawlowska T.E."/>
        </authorList>
    </citation>
    <scope>NUCLEOTIDE SEQUENCE [LARGE SCALE GENOMIC DNA]</scope>
    <source>
        <strain evidence="1 2">ATCC 52813</strain>
    </source>
</reference>
<organism evidence="1 2">
    <name type="scientific">Rhizopus microsporus ATCC 52813</name>
    <dbReference type="NCBI Taxonomy" id="1340429"/>
    <lineage>
        <taxon>Eukaryota</taxon>
        <taxon>Fungi</taxon>
        <taxon>Fungi incertae sedis</taxon>
        <taxon>Mucoromycota</taxon>
        <taxon>Mucoromycotina</taxon>
        <taxon>Mucoromycetes</taxon>
        <taxon>Mucorales</taxon>
        <taxon>Mucorineae</taxon>
        <taxon>Rhizopodaceae</taxon>
        <taxon>Rhizopus</taxon>
    </lineage>
</organism>
<dbReference type="Proteomes" id="UP000242254">
    <property type="component" value="Unassembled WGS sequence"/>
</dbReference>
<protein>
    <submittedName>
        <fullName evidence="1">Uncharacterized protein</fullName>
    </submittedName>
</protein>
<dbReference type="GeneID" id="35443022"/>
<dbReference type="AlphaFoldDB" id="A0A2G4SKD0"/>
<name>A0A2G4SKD0_RHIZD</name>
<keyword evidence="2" id="KW-1185">Reference proteome</keyword>
<evidence type="ECO:0000313" key="1">
    <source>
        <dbReference type="EMBL" id="PHZ08836.1"/>
    </source>
</evidence>
<sequence>MSATNEYCFGVTTYSSPEATRNIINKSTLPLSAKLYQTLLQEKKKKKQKKTNQTGRTSLHWITPKCSYCYGSASTADESPLDGCDAPKVQYSDVSTVITPFETLRPRYLEVHSLYVEAPLSLNLPWYGFEIEFLFLSFEP</sequence>
<gene>
    <name evidence="1" type="ORF">RHIMIDRAFT_267882</name>
</gene>
<dbReference type="EMBL" id="KZ303862">
    <property type="protein sequence ID" value="PHZ08836.1"/>
    <property type="molecule type" value="Genomic_DNA"/>
</dbReference>